<dbReference type="SUPFAM" id="SSF48452">
    <property type="entry name" value="TPR-like"/>
    <property type="match status" value="2"/>
</dbReference>
<dbReference type="SMART" id="SM00028">
    <property type="entry name" value="TPR"/>
    <property type="match status" value="10"/>
</dbReference>
<dbReference type="Pfam" id="PF13424">
    <property type="entry name" value="TPR_12"/>
    <property type="match status" value="4"/>
</dbReference>
<dbReference type="InterPro" id="IPR011990">
    <property type="entry name" value="TPR-like_helical_dom_sf"/>
</dbReference>
<proteinExistence type="predicted"/>
<dbReference type="Pfam" id="PF12770">
    <property type="entry name" value="CHAT"/>
    <property type="match status" value="1"/>
</dbReference>
<evidence type="ECO:0000256" key="4">
    <source>
        <dbReference type="SAM" id="Coils"/>
    </source>
</evidence>
<dbReference type="Proteomes" id="UP001628193">
    <property type="component" value="Unassembled WGS sequence"/>
</dbReference>
<keyword evidence="9" id="KW-1185">Reference proteome</keyword>
<evidence type="ECO:0000256" key="2">
    <source>
        <dbReference type="ARBA" id="ARBA00022803"/>
    </source>
</evidence>
<feature type="coiled-coil region" evidence="4">
    <location>
        <begin position="867"/>
        <end position="894"/>
    </location>
</feature>
<dbReference type="PROSITE" id="PS50005">
    <property type="entry name" value="TPR"/>
    <property type="match status" value="1"/>
</dbReference>
<feature type="domain" description="CHAT" evidence="7">
    <location>
        <begin position="981"/>
        <end position="1327"/>
    </location>
</feature>
<keyword evidence="6" id="KW-0732">Signal</keyword>
<evidence type="ECO:0000256" key="1">
    <source>
        <dbReference type="ARBA" id="ARBA00022737"/>
    </source>
</evidence>
<dbReference type="EMBL" id="BAAFGK010000004">
    <property type="protein sequence ID" value="GAB0057474.1"/>
    <property type="molecule type" value="Genomic_DNA"/>
</dbReference>
<comment type="caution">
    <text evidence="8">The sequence shown here is derived from an EMBL/GenBank/DDBJ whole genome shotgun (WGS) entry which is preliminary data.</text>
</comment>
<evidence type="ECO:0000256" key="6">
    <source>
        <dbReference type="SAM" id="SignalP"/>
    </source>
</evidence>
<feature type="region of interest" description="Disordered" evidence="5">
    <location>
        <begin position="37"/>
        <end position="107"/>
    </location>
</feature>
<evidence type="ECO:0000313" key="8">
    <source>
        <dbReference type="EMBL" id="GAB0057474.1"/>
    </source>
</evidence>
<evidence type="ECO:0000256" key="5">
    <source>
        <dbReference type="SAM" id="MobiDB-lite"/>
    </source>
</evidence>
<dbReference type="PRINTS" id="PR00381">
    <property type="entry name" value="KINESINLIGHT"/>
</dbReference>
<evidence type="ECO:0000256" key="3">
    <source>
        <dbReference type="PROSITE-ProRule" id="PRU00339"/>
    </source>
</evidence>
<feature type="chain" id="PRO_5046219297" description="CHAT domain-containing protein" evidence="6">
    <location>
        <begin position="37"/>
        <end position="1327"/>
    </location>
</feature>
<name>A0ABQ0C9A9_9PROT</name>
<sequence length="1327" mass="144124">MVNPRLSGKSLRMARALGVPSLLALALLLTPCSVFAADPPAKEAPAKEAPAKKETAKEAPAKEAPGKKETAKEAPAKKEAAKEAPAKKEAAKEAPAKKEAAKEAPKDAAVEALRAASEAEARKDPKAVELFVKAAGLSAEAGRQPEVAMANEAIVRLREALPAKYDEKLASVAGFAPEKMIAARAWSALNQEAAALMARGDANGALERAGKSVEMAKSEFGEKHYTGLVALRERALLLFQMGVAPDAAAGLEAAHALGVEILGADHPETLKLLGQQADLHEAVGNMAKALGIRAAVVKGWSEAVGADHPVTLDNGLALARLHLNVGDVASAHKILTGACPLYEKSLGSNHPRLADCLTLTAATLARKGDLKGALALYDQAAGIHRVALLPTAPSALSARVEAAELIRKDGRFDEARKSLEEVIELAKRDPAGQQALLDALGALASVHEDAAEYDKAEPLILEVLKGEEALLGVEHPNLLATRNRLAGVYRRQGRLAEAEQLYAKVLDGYRKIVGTEHQASINVMNNLGLVLENEGLFDEAEPLLRAAVMGSKKVAGEDHPETLATLNNLALLHESQGNFEKAEPLYRQAIVSSAKTLGEKHPDSVAFVNNLAYLMMLQQNHKEAGPLFEKVLAQWSELYGEGHQKTLKAMNNLARVKHKLGAREEAEALFKKTLAKRQESLGPRHMDVVRSMRDLGALYLDMGRLKEAEELLRGALQLGEEVLGKQHPYTFEALNALADVLEAKKDEPSLKEAFTVRREGFDRRTEFLNRMLWATGDNAREGYIRLHREELNTFLNLVTRQDAKVGGKELMDIGMQRKGMLLKVTAEMRQVVQLSKNAQLDAIGRRLTAARKKLAALTLSGPTPETRDSHLKTLHELEDTVDRLQLELGRASKRFRRSVDAVTVDKLVAHLPEDAVLVDFLIYGDQGKSRLVAGVLRREKEGPVFDMIPYHSDMETMQKAIVAYRTSIQEEGIEDEELIKAGQETYDLIWAPLKKALGGREKVYVVPDGMLNILPFNALADEDGNWLAKTLDLHILTSSRDLIPSEIPAAKGGLLILAGPDYNSDKVVEREVIAEIAGKRSAASGEVKEGMRAFSSGMRGLHFDPLPGAEKEGKLIISQAKGVDEKRESRIYLQNDAQEKVVQSIEEPPEMLHVATHGFFLKPDDSLRKRLLKMQRGGEVPLPPPGDNPLLRSGLAFAGINGNATYLGEIDTRNDGVLTALEVLGLDLTGTRLTVLSACETGLGEIHEGEGVYGLRRAFQEAGSEAVIASLWEVSDAGTQALMTGLYKRMLQGMSAHDALRESRLEMINSQEWSYPYVWSAFMLVGK</sequence>
<dbReference type="PANTHER" id="PTHR45641">
    <property type="entry name" value="TETRATRICOPEPTIDE REPEAT PROTEIN (AFU_ORTHOLOGUE AFUA_6G03870)"/>
    <property type="match status" value="1"/>
</dbReference>
<feature type="compositionally biased region" description="Basic and acidic residues" evidence="5">
    <location>
        <begin position="40"/>
        <end position="107"/>
    </location>
</feature>
<keyword evidence="2 3" id="KW-0802">TPR repeat</keyword>
<dbReference type="InterPro" id="IPR024983">
    <property type="entry name" value="CHAT_dom"/>
</dbReference>
<organism evidence="8 9">
    <name type="scientific">Candidatus Magnetaquiglobus chichijimensis</name>
    <dbReference type="NCBI Taxonomy" id="3141448"/>
    <lineage>
        <taxon>Bacteria</taxon>
        <taxon>Pseudomonadati</taxon>
        <taxon>Pseudomonadota</taxon>
        <taxon>Magnetococcia</taxon>
        <taxon>Magnetococcales</taxon>
        <taxon>Candidatus Magnetaquicoccaceae</taxon>
        <taxon>Candidatus Magnetaquiglobus</taxon>
    </lineage>
</organism>
<keyword evidence="4" id="KW-0175">Coiled coil</keyword>
<evidence type="ECO:0000259" key="7">
    <source>
        <dbReference type="Pfam" id="PF12770"/>
    </source>
</evidence>
<accession>A0ABQ0C9A9</accession>
<feature type="repeat" description="TPR" evidence="3">
    <location>
        <begin position="689"/>
        <end position="722"/>
    </location>
</feature>
<gene>
    <name evidence="8" type="ORF">SIID45300_01802</name>
</gene>
<feature type="signal peptide" evidence="6">
    <location>
        <begin position="1"/>
        <end position="36"/>
    </location>
</feature>
<evidence type="ECO:0000313" key="9">
    <source>
        <dbReference type="Proteomes" id="UP001628193"/>
    </source>
</evidence>
<dbReference type="Gene3D" id="1.25.40.10">
    <property type="entry name" value="Tetratricopeptide repeat domain"/>
    <property type="match status" value="3"/>
</dbReference>
<dbReference type="PANTHER" id="PTHR45641:SF19">
    <property type="entry name" value="NEPHROCYSTIN-3"/>
    <property type="match status" value="1"/>
</dbReference>
<protein>
    <recommendedName>
        <fullName evidence="7">CHAT domain-containing protein</fullName>
    </recommendedName>
</protein>
<dbReference type="InterPro" id="IPR019734">
    <property type="entry name" value="TPR_rpt"/>
</dbReference>
<reference evidence="8 9" key="1">
    <citation type="submission" date="2024-09" db="EMBL/GenBank/DDBJ databases">
        <title>Draft genome sequence of Candidatus Magnetaquicoccaceae bacterium FCR-1.</title>
        <authorList>
            <person name="Shimoshige H."/>
            <person name="Shimamura S."/>
            <person name="Taoka A."/>
            <person name="Kobayashi H."/>
            <person name="Maekawa T."/>
        </authorList>
    </citation>
    <scope>NUCLEOTIDE SEQUENCE [LARGE SCALE GENOMIC DNA]</scope>
    <source>
        <strain evidence="8 9">FCR-1</strain>
    </source>
</reference>
<keyword evidence="1" id="KW-0677">Repeat</keyword>